<evidence type="ECO:0000256" key="1">
    <source>
        <dbReference type="SAM" id="MobiDB-lite"/>
    </source>
</evidence>
<sequence>LLEATNRRSRFEENLGLDGGWRGPSASERADRCGKEVEQVRPPVKPSAYTSFQKLLHETKRNKQTKELRRSRTRS</sequence>
<proteinExistence type="predicted"/>
<evidence type="ECO:0000313" key="2">
    <source>
        <dbReference type="EMBL" id="KIK25173.1"/>
    </source>
</evidence>
<organism evidence="2 3">
    <name type="scientific">Pisolithus microcarpus 441</name>
    <dbReference type="NCBI Taxonomy" id="765257"/>
    <lineage>
        <taxon>Eukaryota</taxon>
        <taxon>Fungi</taxon>
        <taxon>Dikarya</taxon>
        <taxon>Basidiomycota</taxon>
        <taxon>Agaricomycotina</taxon>
        <taxon>Agaricomycetes</taxon>
        <taxon>Agaricomycetidae</taxon>
        <taxon>Boletales</taxon>
        <taxon>Sclerodermatineae</taxon>
        <taxon>Pisolithaceae</taxon>
        <taxon>Pisolithus</taxon>
    </lineage>
</organism>
<accession>A0A0C9ZZF7</accession>
<name>A0A0C9ZZF7_9AGAM</name>
<keyword evidence="3" id="KW-1185">Reference proteome</keyword>
<feature type="compositionally biased region" description="Basic and acidic residues" evidence="1">
    <location>
        <begin position="55"/>
        <end position="75"/>
    </location>
</feature>
<dbReference type="AlphaFoldDB" id="A0A0C9ZZF7"/>
<dbReference type="HOGENOM" id="CLU_2677839_0_0_1"/>
<dbReference type="EMBL" id="KN833710">
    <property type="protein sequence ID" value="KIK25173.1"/>
    <property type="molecule type" value="Genomic_DNA"/>
</dbReference>
<evidence type="ECO:0000313" key="3">
    <source>
        <dbReference type="Proteomes" id="UP000054018"/>
    </source>
</evidence>
<protein>
    <submittedName>
        <fullName evidence="2">Uncharacterized protein</fullName>
    </submittedName>
</protein>
<dbReference type="Proteomes" id="UP000054018">
    <property type="component" value="Unassembled WGS sequence"/>
</dbReference>
<feature type="region of interest" description="Disordered" evidence="1">
    <location>
        <begin position="14"/>
        <end position="75"/>
    </location>
</feature>
<reference evidence="2 3" key="1">
    <citation type="submission" date="2014-04" db="EMBL/GenBank/DDBJ databases">
        <authorList>
            <consortium name="DOE Joint Genome Institute"/>
            <person name="Kuo A."/>
            <person name="Kohler A."/>
            <person name="Costa M.D."/>
            <person name="Nagy L.G."/>
            <person name="Floudas D."/>
            <person name="Copeland A."/>
            <person name="Barry K.W."/>
            <person name="Cichocki N."/>
            <person name="Veneault-Fourrey C."/>
            <person name="LaButti K."/>
            <person name="Lindquist E.A."/>
            <person name="Lipzen A."/>
            <person name="Lundell T."/>
            <person name="Morin E."/>
            <person name="Murat C."/>
            <person name="Sun H."/>
            <person name="Tunlid A."/>
            <person name="Henrissat B."/>
            <person name="Grigoriev I.V."/>
            <person name="Hibbett D.S."/>
            <person name="Martin F."/>
            <person name="Nordberg H.P."/>
            <person name="Cantor M.N."/>
            <person name="Hua S.X."/>
        </authorList>
    </citation>
    <scope>NUCLEOTIDE SEQUENCE [LARGE SCALE GENOMIC DNA]</scope>
    <source>
        <strain evidence="2 3">441</strain>
    </source>
</reference>
<reference evidence="3" key="2">
    <citation type="submission" date="2015-01" db="EMBL/GenBank/DDBJ databases">
        <title>Evolutionary Origins and Diversification of the Mycorrhizal Mutualists.</title>
        <authorList>
            <consortium name="DOE Joint Genome Institute"/>
            <consortium name="Mycorrhizal Genomics Consortium"/>
            <person name="Kohler A."/>
            <person name="Kuo A."/>
            <person name="Nagy L.G."/>
            <person name="Floudas D."/>
            <person name="Copeland A."/>
            <person name="Barry K.W."/>
            <person name="Cichocki N."/>
            <person name="Veneault-Fourrey C."/>
            <person name="LaButti K."/>
            <person name="Lindquist E.A."/>
            <person name="Lipzen A."/>
            <person name="Lundell T."/>
            <person name="Morin E."/>
            <person name="Murat C."/>
            <person name="Riley R."/>
            <person name="Ohm R."/>
            <person name="Sun H."/>
            <person name="Tunlid A."/>
            <person name="Henrissat B."/>
            <person name="Grigoriev I.V."/>
            <person name="Hibbett D.S."/>
            <person name="Martin F."/>
        </authorList>
    </citation>
    <scope>NUCLEOTIDE SEQUENCE [LARGE SCALE GENOMIC DNA]</scope>
    <source>
        <strain evidence="3">441</strain>
    </source>
</reference>
<gene>
    <name evidence="2" type="ORF">PISMIDRAFT_677417</name>
</gene>
<feature type="non-terminal residue" evidence="2">
    <location>
        <position position="1"/>
    </location>
</feature>
<feature type="compositionally biased region" description="Basic and acidic residues" evidence="1">
    <location>
        <begin position="28"/>
        <end position="39"/>
    </location>
</feature>